<sequence length="307" mass="31349">MSRRWMPGRAHPAGAAGSGAALAAGAALVAGALLALAACAAPPGAVPPGSGPDAPPWNMRPAGVDPASIDCAAEFALAQGVVPPAEEPPSTEGQEAPAPTRVGDDAEAVAVLRCSQQTGEAADTGRTTFAVVLERLEGDLDTVLAELARPDGPPPGPTTACMAMMEIRPPLWLVQEDGTAVRVEIPRDTCGFSYAELWDAVDALDVVERTETVQEPALTDDPPLAIAPFDPSDIEVLCVLPDGMLPGDELPAMTFQPVEPDVWTGTLPEQGSAASPDVPAHAPTAAPDDPGDLVCPTMEPHPAPPAD</sequence>
<feature type="compositionally biased region" description="Low complexity" evidence="1">
    <location>
        <begin position="276"/>
        <end position="288"/>
    </location>
</feature>
<dbReference type="EMBL" id="CP071696">
    <property type="protein sequence ID" value="QTX03356.1"/>
    <property type="molecule type" value="Genomic_DNA"/>
</dbReference>
<organism evidence="3 4">
    <name type="scientific">Agromyces archimandritae</name>
    <dbReference type="NCBI Taxonomy" id="2781962"/>
    <lineage>
        <taxon>Bacteria</taxon>
        <taxon>Bacillati</taxon>
        <taxon>Actinomycetota</taxon>
        <taxon>Actinomycetes</taxon>
        <taxon>Micrococcales</taxon>
        <taxon>Microbacteriaceae</taxon>
        <taxon>Agromyces</taxon>
    </lineage>
</organism>
<gene>
    <name evidence="3" type="ORF">G127AT_08155</name>
</gene>
<accession>A0A975FK58</accession>
<reference evidence="3" key="1">
    <citation type="submission" date="2021-03" db="EMBL/GenBank/DDBJ databases">
        <title>Agromyces archimandritus sp. nov., isolated from the cockroach Archimandrita tessellata.</title>
        <authorList>
            <person name="Guzman J."/>
            <person name="Ortuzar M."/>
            <person name="Poehlein A."/>
            <person name="Daniel R."/>
            <person name="Trujillo M."/>
            <person name="Vilcinskas A."/>
        </authorList>
    </citation>
    <scope>NUCLEOTIDE SEQUENCE</scope>
    <source>
        <strain evidence="3">G127AT</strain>
    </source>
</reference>
<evidence type="ECO:0000256" key="1">
    <source>
        <dbReference type="SAM" id="MobiDB-lite"/>
    </source>
</evidence>
<feature type="chain" id="PRO_5037309951" evidence="2">
    <location>
        <begin position="41"/>
        <end position="307"/>
    </location>
</feature>
<feature type="region of interest" description="Disordered" evidence="1">
    <location>
        <begin position="83"/>
        <end position="102"/>
    </location>
</feature>
<dbReference type="KEGG" id="aarc:G127AT_08155"/>
<feature type="region of interest" description="Disordered" evidence="1">
    <location>
        <begin position="264"/>
        <end position="307"/>
    </location>
</feature>
<evidence type="ECO:0000313" key="4">
    <source>
        <dbReference type="Proteomes" id="UP000671914"/>
    </source>
</evidence>
<dbReference type="AlphaFoldDB" id="A0A975FK58"/>
<dbReference type="RefSeq" id="WP_210895853.1">
    <property type="nucleotide sequence ID" value="NZ_CP071696.1"/>
</dbReference>
<name>A0A975FK58_9MICO</name>
<keyword evidence="2" id="KW-0732">Signal</keyword>
<keyword evidence="4" id="KW-1185">Reference proteome</keyword>
<evidence type="ECO:0000313" key="3">
    <source>
        <dbReference type="EMBL" id="QTX03356.1"/>
    </source>
</evidence>
<dbReference type="Proteomes" id="UP000671914">
    <property type="component" value="Chromosome"/>
</dbReference>
<proteinExistence type="predicted"/>
<feature type="signal peptide" evidence="2">
    <location>
        <begin position="1"/>
        <end position="40"/>
    </location>
</feature>
<protein>
    <submittedName>
        <fullName evidence="3">Uncharacterized protein</fullName>
    </submittedName>
</protein>
<evidence type="ECO:0000256" key="2">
    <source>
        <dbReference type="SAM" id="SignalP"/>
    </source>
</evidence>